<dbReference type="PRINTS" id="PR00506">
    <property type="entry name" value="D21N6MTFRASE"/>
</dbReference>
<dbReference type="PATRIC" id="fig|1357399.3.peg.1757"/>
<accession>V8CGF4</accession>
<evidence type="ECO:0000313" key="8">
    <source>
        <dbReference type="Proteomes" id="UP000018688"/>
    </source>
</evidence>
<organism evidence="7 8">
    <name type="scientific">Helicobacter canis NCTC 12740</name>
    <dbReference type="NCBI Taxonomy" id="1357399"/>
    <lineage>
        <taxon>Bacteria</taxon>
        <taxon>Pseudomonadati</taxon>
        <taxon>Campylobacterota</taxon>
        <taxon>Epsilonproteobacteria</taxon>
        <taxon>Campylobacterales</taxon>
        <taxon>Helicobacteraceae</taxon>
        <taxon>Helicobacter</taxon>
    </lineage>
</organism>
<dbReference type="REBASE" id="94979">
    <property type="entry name" value="M.Hca12740ORF1674P"/>
</dbReference>
<keyword evidence="4" id="KW-0949">S-adenosyl-L-methionine</keyword>
<dbReference type="Pfam" id="PF01555">
    <property type="entry name" value="N6_N4_Mtase"/>
    <property type="match status" value="1"/>
</dbReference>
<dbReference type="GO" id="GO:0032259">
    <property type="term" value="P:methylation"/>
    <property type="evidence" value="ECO:0007669"/>
    <property type="project" value="UniProtKB-KW"/>
</dbReference>
<dbReference type="Gene3D" id="3.40.50.150">
    <property type="entry name" value="Vaccinia Virus protein VP39"/>
    <property type="match status" value="1"/>
</dbReference>
<dbReference type="STRING" id="1357399.HMPREF2087_01674"/>
<protein>
    <recommendedName>
        <fullName evidence="1">site-specific DNA-methyltransferase (adenine-specific)</fullName>
        <ecNumber evidence="1">2.1.1.72</ecNumber>
    </recommendedName>
</protein>
<keyword evidence="3" id="KW-0808">Transferase</keyword>
<name>V8CGF4_9HELI</name>
<keyword evidence="8" id="KW-1185">Reference proteome</keyword>
<keyword evidence="2" id="KW-0489">Methyltransferase</keyword>
<comment type="catalytic activity">
    <reaction evidence="5">
        <text>a 2'-deoxyadenosine in DNA + S-adenosyl-L-methionine = an N(6)-methyl-2'-deoxyadenosine in DNA + S-adenosyl-L-homocysteine + H(+)</text>
        <dbReference type="Rhea" id="RHEA:15197"/>
        <dbReference type="Rhea" id="RHEA-COMP:12418"/>
        <dbReference type="Rhea" id="RHEA-COMP:12419"/>
        <dbReference type="ChEBI" id="CHEBI:15378"/>
        <dbReference type="ChEBI" id="CHEBI:57856"/>
        <dbReference type="ChEBI" id="CHEBI:59789"/>
        <dbReference type="ChEBI" id="CHEBI:90615"/>
        <dbReference type="ChEBI" id="CHEBI:90616"/>
        <dbReference type="EC" id="2.1.1.72"/>
    </reaction>
</comment>
<feature type="domain" description="DNA methylase N-4/N-6" evidence="6">
    <location>
        <begin position="1"/>
        <end position="279"/>
    </location>
</feature>
<gene>
    <name evidence="7" type="ORF">HMPREF2087_01674</name>
</gene>
<dbReference type="InterPro" id="IPR002295">
    <property type="entry name" value="N4/N6-MTase_EcoPI_Mod-like"/>
</dbReference>
<dbReference type="EC" id="2.1.1.72" evidence="1"/>
<dbReference type="Proteomes" id="UP000018688">
    <property type="component" value="Unassembled WGS sequence"/>
</dbReference>
<evidence type="ECO:0000256" key="1">
    <source>
        <dbReference type="ARBA" id="ARBA00011900"/>
    </source>
</evidence>
<dbReference type="RefSeq" id="WP_023930716.1">
    <property type="nucleotide sequence ID" value="NZ_KI669458.1"/>
</dbReference>
<reference evidence="7 8" key="1">
    <citation type="submission" date="2013-10" db="EMBL/GenBank/DDBJ databases">
        <title>The Genome Sequence of Helicobacter canis NCTC 12740.</title>
        <authorList>
            <consortium name="The Broad Institute Genomics Platform"/>
            <person name="Earl A."/>
            <person name="Fox J.G."/>
            <person name="Shen Z."/>
            <person name="Young S.K."/>
            <person name="Zeng Q."/>
            <person name="Gargeya S."/>
            <person name="Fitzgerald M."/>
            <person name="Abouelleil A."/>
            <person name="Alvarado L."/>
            <person name="Chapman S.B."/>
            <person name="Gainer-Dewar J."/>
            <person name="Goldberg J."/>
            <person name="Griggs A."/>
            <person name="Gujja S."/>
            <person name="Hansen M."/>
            <person name="Howarth C."/>
            <person name="Imamovic A."/>
            <person name="Ireland A."/>
            <person name="Larimer J."/>
            <person name="McCowan C."/>
            <person name="Murphy C."/>
            <person name="Pearson M."/>
            <person name="Poon T.W."/>
            <person name="Priest M."/>
            <person name="Roberts A."/>
            <person name="Saif S."/>
            <person name="Shea T."/>
            <person name="Sykes S."/>
            <person name="Wortman J."/>
            <person name="Nusbaum C."/>
            <person name="Birren B."/>
        </authorList>
    </citation>
    <scope>NUCLEOTIDE SEQUENCE [LARGE SCALE GENOMIC DNA]</scope>
    <source>
        <strain evidence="7 8">NCTC 12740</strain>
    </source>
</reference>
<evidence type="ECO:0000256" key="3">
    <source>
        <dbReference type="ARBA" id="ARBA00022679"/>
    </source>
</evidence>
<dbReference type="eggNOG" id="COG2189">
    <property type="taxonomic scope" value="Bacteria"/>
</dbReference>
<dbReference type="GO" id="GO:0003677">
    <property type="term" value="F:DNA binding"/>
    <property type="evidence" value="ECO:0007669"/>
    <property type="project" value="InterPro"/>
</dbReference>
<dbReference type="InterPro" id="IPR002941">
    <property type="entry name" value="DNA_methylase_N4/N6"/>
</dbReference>
<sequence length="580" mass="65396">MIYIDPPFDSKADYKSKITLRADSTITKAPTILEQFAYSDTWHKGTISYLQMLTPRLMLMRELLSDKGSIYIHCDWHCGHYIKVLCDEIFGRENFRNEIVWQRDPAGKGAKAISKQYPRNLESIFFYTKTDSHIFRNPKTELDSKQKANYRMQEADGRKYKAVDLGCYSQESIAKMEAQGLIYTSPSGKKYKKYYLDEAKNVVGSAWFDIAGFGSATASKEILGYPTQKPEALLERIIKASSDENSIVADFFMGSGTTCAVAHRLGRRFIGSDIGKPAVMTTRKRLLDMGAEFELLSIGEYEKSSKNIGELAQIVLSLYVSEGGELPKTLDNTHKNIGILESSGSLVFVDSPNGITSEATFKKCESLRQGFLGQEWSEVILLGWNYSLMINDVLKRYKKIKPQVIPPDLLEKLRKNKGYESLVGKVRFSSLQYLSIKPLRVRENPSNKDNALLTIELENYVLLSPNALPLDKAEDKEKVIEIMNTKPLSLLEYWSVDTNYNGAVFISRWQDFRGGREDDNGQKSLSVLEKIELEVPKLARYNVCVKSVDIFGYEAMAQESLTMEWGESSGVDSSKGGGNA</sequence>
<dbReference type="InterPro" id="IPR029063">
    <property type="entry name" value="SAM-dependent_MTases_sf"/>
</dbReference>
<dbReference type="AlphaFoldDB" id="V8CGF4"/>
<evidence type="ECO:0000256" key="5">
    <source>
        <dbReference type="ARBA" id="ARBA00047942"/>
    </source>
</evidence>
<dbReference type="SUPFAM" id="SSF53335">
    <property type="entry name" value="S-adenosyl-L-methionine-dependent methyltransferases"/>
    <property type="match status" value="1"/>
</dbReference>
<evidence type="ECO:0000259" key="6">
    <source>
        <dbReference type="Pfam" id="PF01555"/>
    </source>
</evidence>
<proteinExistence type="predicted"/>
<dbReference type="EMBL" id="AZJJ01000007">
    <property type="protein sequence ID" value="ETD25841.1"/>
    <property type="molecule type" value="Genomic_DNA"/>
</dbReference>
<dbReference type="GO" id="GO:0009007">
    <property type="term" value="F:site-specific DNA-methyltransferase (adenine-specific) activity"/>
    <property type="evidence" value="ECO:0007669"/>
    <property type="project" value="UniProtKB-EC"/>
</dbReference>
<dbReference type="HOGENOM" id="CLU_024927_10_2_7"/>
<dbReference type="GO" id="GO:0008170">
    <property type="term" value="F:N-methyltransferase activity"/>
    <property type="evidence" value="ECO:0007669"/>
    <property type="project" value="InterPro"/>
</dbReference>
<evidence type="ECO:0000256" key="4">
    <source>
        <dbReference type="ARBA" id="ARBA00022691"/>
    </source>
</evidence>
<comment type="caution">
    <text evidence="7">The sequence shown here is derived from an EMBL/GenBank/DDBJ whole genome shotgun (WGS) entry which is preliminary data.</text>
</comment>
<evidence type="ECO:0000313" key="7">
    <source>
        <dbReference type="EMBL" id="ETD25841.1"/>
    </source>
</evidence>
<evidence type="ECO:0000256" key="2">
    <source>
        <dbReference type="ARBA" id="ARBA00022603"/>
    </source>
</evidence>